<dbReference type="RefSeq" id="WP_160359532.1">
    <property type="nucleotide sequence ID" value="NZ_WSRQ01000019.1"/>
</dbReference>
<comment type="caution">
    <text evidence="1">The sequence shown here is derived from an EMBL/GenBank/DDBJ whole genome shotgun (WGS) entry which is preliminary data.</text>
</comment>
<dbReference type="EMBL" id="WSRQ01000019">
    <property type="protein sequence ID" value="MVX64649.1"/>
    <property type="molecule type" value="Genomic_DNA"/>
</dbReference>
<protein>
    <submittedName>
        <fullName evidence="1">Uncharacterized protein</fullName>
    </submittedName>
</protein>
<reference evidence="1" key="1">
    <citation type="submission" date="2019-12" db="EMBL/GenBank/DDBJ databases">
        <title>Microbes associate with the intestines of laboratory mice.</title>
        <authorList>
            <person name="Navarre W."/>
            <person name="Wong E."/>
        </authorList>
    </citation>
    <scope>NUCLEOTIDE SEQUENCE</scope>
    <source>
        <strain evidence="1">NM79_F5</strain>
    </source>
</reference>
<dbReference type="AlphaFoldDB" id="A0A964RML6"/>
<name>A0A964RML6_9CLOT</name>
<dbReference type="Proteomes" id="UP000656077">
    <property type="component" value="Unassembled WGS sequence"/>
</dbReference>
<gene>
    <name evidence="1" type="ORF">GKZ28_13195</name>
</gene>
<sequence length="206" mass="24395">MIQVIEGKKHEEFVNDMCIAMCINNEHKINFYINSDLENSMSVENGNEIRINIKENKDTKYNIIYMLQKYRYCWICDEENKDKRVLNIINSYLANYYKLTLPIDLFSISDDLFLQDQVIKLKEQICNVCRANIIKFDEESEKDNIDEIACLSSIGANCACWNTLKKYDEELAIKSTTLSDVMEKLEWFNINELYSEIEQVFYSYLD</sequence>
<organism evidence="1 2">
    <name type="scientific">Clostridium chromiireducens</name>
    <dbReference type="NCBI Taxonomy" id="225345"/>
    <lineage>
        <taxon>Bacteria</taxon>
        <taxon>Bacillati</taxon>
        <taxon>Bacillota</taxon>
        <taxon>Clostridia</taxon>
        <taxon>Eubacteriales</taxon>
        <taxon>Clostridiaceae</taxon>
        <taxon>Clostridium</taxon>
    </lineage>
</organism>
<accession>A0A964RML6</accession>
<evidence type="ECO:0000313" key="2">
    <source>
        <dbReference type="Proteomes" id="UP000656077"/>
    </source>
</evidence>
<proteinExistence type="predicted"/>
<evidence type="ECO:0000313" key="1">
    <source>
        <dbReference type="EMBL" id="MVX64649.1"/>
    </source>
</evidence>